<proteinExistence type="predicted"/>
<dbReference type="EMBL" id="CAJZBQ010000009">
    <property type="protein sequence ID" value="CAG9312734.1"/>
    <property type="molecule type" value="Genomic_DNA"/>
</dbReference>
<reference evidence="1" key="1">
    <citation type="submission" date="2021-09" db="EMBL/GenBank/DDBJ databases">
        <authorList>
            <consortium name="AG Swart"/>
            <person name="Singh M."/>
            <person name="Singh A."/>
            <person name="Seah K."/>
            <person name="Emmerich C."/>
        </authorList>
    </citation>
    <scope>NUCLEOTIDE SEQUENCE</scope>
    <source>
        <strain evidence="1">ATCC30299</strain>
    </source>
</reference>
<evidence type="ECO:0000313" key="1">
    <source>
        <dbReference type="EMBL" id="CAG9312734.1"/>
    </source>
</evidence>
<accession>A0AAU9INJ5</accession>
<protein>
    <submittedName>
        <fullName evidence="1">Uncharacterized protein</fullName>
    </submittedName>
</protein>
<dbReference type="AlphaFoldDB" id="A0AAU9INJ5"/>
<evidence type="ECO:0000313" key="2">
    <source>
        <dbReference type="Proteomes" id="UP001162131"/>
    </source>
</evidence>
<name>A0AAU9INJ5_9CILI</name>
<organism evidence="1 2">
    <name type="scientific">Blepharisma stoltei</name>
    <dbReference type="NCBI Taxonomy" id="1481888"/>
    <lineage>
        <taxon>Eukaryota</taxon>
        <taxon>Sar</taxon>
        <taxon>Alveolata</taxon>
        <taxon>Ciliophora</taxon>
        <taxon>Postciliodesmatophora</taxon>
        <taxon>Heterotrichea</taxon>
        <taxon>Heterotrichida</taxon>
        <taxon>Blepharismidae</taxon>
        <taxon>Blepharisma</taxon>
    </lineage>
</organism>
<keyword evidence="2" id="KW-1185">Reference proteome</keyword>
<dbReference type="Proteomes" id="UP001162131">
    <property type="component" value="Unassembled WGS sequence"/>
</dbReference>
<gene>
    <name evidence="1" type="ORF">BSTOLATCC_MIC7530</name>
</gene>
<comment type="caution">
    <text evidence="1">The sequence shown here is derived from an EMBL/GenBank/DDBJ whole genome shotgun (WGS) entry which is preliminary data.</text>
</comment>
<sequence length="194" mass="22569">MKYHTSLSDHIQTKKHSRVLSDLDNTELDMTYNEGEFFILCIRNNSYDILNSLLGYFEENQLNVYKSSFNEYHILKNQMRDILRTAVKDVELSTEMKQVLSPYLNFEDSDSDIANLSDVSAESLDIKEKLNPSENLLTEENLRILNQKFAPQKEKNSFQDAIAEPLSSIIHDEDELNGNCENPYNLIFIYINQD</sequence>